<keyword evidence="1" id="KW-0472">Membrane</keyword>
<dbReference type="PANTHER" id="PTHR40448">
    <property type="entry name" value="TWO-COMPONENT SENSOR HISTIDINE KINASE"/>
    <property type="match status" value="1"/>
</dbReference>
<feature type="transmembrane region" description="Helical" evidence="1">
    <location>
        <begin position="62"/>
        <end position="80"/>
    </location>
</feature>
<dbReference type="CDD" id="cd16935">
    <property type="entry name" value="HATPase_AgrC-ComD-like"/>
    <property type="match status" value="1"/>
</dbReference>
<dbReference type="PANTHER" id="PTHR40448:SF1">
    <property type="entry name" value="TWO-COMPONENT SENSOR HISTIDINE KINASE"/>
    <property type="match status" value="1"/>
</dbReference>
<evidence type="ECO:0000259" key="2">
    <source>
        <dbReference type="Pfam" id="PF14501"/>
    </source>
</evidence>
<gene>
    <name evidence="3" type="ORF">CNLFYP112_00747</name>
</gene>
<accession>A0A6N2W6U8</accession>
<name>A0A6N2W6U8_9FIRM</name>
<keyword evidence="1" id="KW-0812">Transmembrane</keyword>
<feature type="transmembrane region" description="Helical" evidence="1">
    <location>
        <begin position="92"/>
        <end position="118"/>
    </location>
</feature>
<sequence>MFNYGNDLIADTTLAIFSLYILKKYFEIFFQKKDDKIVGFFCWALYFIWQLIIGSINIFPAYINVMISIILVSIVSIGVFEGNILQKFVFSVLINAIWMLAEFLVGYGFILCGIDYMIPQFLGSLLSKLIALILIVCLKKFFHDENIKNLPNRYNFILLLIPIGSMFVVYNIFMLSIEINQKKYISESWTSLVIILLINIVTFKLYLILSKEKELQKYNTVYAQQLELCNQHMREKETVMMEFRNARHDMKQHFIVLIELLTKEDNQKAIEYLRKLINIEPLSKLGISRTDNIVVDSLVNSKYAVAIREQIKFEVDIHIPMQLPFKSADLCILLGNILDNAIEASVMLDQERRYIKFFMKYEKNTLIITVINAYNGELLRNGSGKIITNKGDSENHGIGLESVRKVTKKYHGSVVIEPGTQKFTIKIVLCDLPEKLQITS</sequence>
<dbReference type="Gene3D" id="3.30.565.10">
    <property type="entry name" value="Histidine kinase-like ATPase, C-terminal domain"/>
    <property type="match status" value="1"/>
</dbReference>
<proteinExistence type="predicted"/>
<protein>
    <recommendedName>
        <fullName evidence="2">Sensor histidine kinase NatK-like C-terminal domain-containing protein</fullName>
    </recommendedName>
</protein>
<keyword evidence="1" id="KW-1133">Transmembrane helix</keyword>
<evidence type="ECO:0000313" key="3">
    <source>
        <dbReference type="EMBL" id="VYT38285.1"/>
    </source>
</evidence>
<dbReference type="Pfam" id="PF14501">
    <property type="entry name" value="HATPase_c_5"/>
    <property type="match status" value="1"/>
</dbReference>
<reference evidence="3" key="1">
    <citation type="submission" date="2019-11" db="EMBL/GenBank/DDBJ databases">
        <authorList>
            <person name="Feng L."/>
        </authorList>
    </citation>
    <scope>NUCLEOTIDE SEQUENCE</scope>
    <source>
        <strain evidence="3">CnexileLFYP112</strain>
    </source>
</reference>
<organism evidence="3">
    <name type="scientific">[Clostridium] nexile</name>
    <dbReference type="NCBI Taxonomy" id="29361"/>
    <lineage>
        <taxon>Bacteria</taxon>
        <taxon>Bacillati</taxon>
        <taxon>Bacillota</taxon>
        <taxon>Clostridia</taxon>
        <taxon>Lachnospirales</taxon>
        <taxon>Lachnospiraceae</taxon>
        <taxon>Tyzzerella</taxon>
    </lineage>
</organism>
<dbReference type="SUPFAM" id="SSF55874">
    <property type="entry name" value="ATPase domain of HSP90 chaperone/DNA topoisomerase II/histidine kinase"/>
    <property type="match status" value="1"/>
</dbReference>
<dbReference type="InterPro" id="IPR032834">
    <property type="entry name" value="NatK-like_C"/>
</dbReference>
<feature type="domain" description="Sensor histidine kinase NatK-like C-terminal" evidence="2">
    <location>
        <begin position="326"/>
        <end position="429"/>
    </location>
</feature>
<dbReference type="AlphaFoldDB" id="A0A6N2W6U8"/>
<feature type="transmembrane region" description="Helical" evidence="1">
    <location>
        <begin position="189"/>
        <end position="209"/>
    </location>
</feature>
<dbReference type="InterPro" id="IPR036890">
    <property type="entry name" value="HATPase_C_sf"/>
</dbReference>
<dbReference type="EMBL" id="CACRTG010000046">
    <property type="protein sequence ID" value="VYT38285.1"/>
    <property type="molecule type" value="Genomic_DNA"/>
</dbReference>
<feature type="transmembrane region" description="Helical" evidence="1">
    <location>
        <begin position="37"/>
        <end position="56"/>
    </location>
</feature>
<dbReference type="GO" id="GO:0042802">
    <property type="term" value="F:identical protein binding"/>
    <property type="evidence" value="ECO:0007669"/>
    <property type="project" value="TreeGrafter"/>
</dbReference>
<feature type="transmembrane region" description="Helical" evidence="1">
    <location>
        <begin position="154"/>
        <end position="177"/>
    </location>
</feature>
<feature type="transmembrane region" description="Helical" evidence="1">
    <location>
        <begin position="124"/>
        <end position="142"/>
    </location>
</feature>
<evidence type="ECO:0000256" key="1">
    <source>
        <dbReference type="SAM" id="Phobius"/>
    </source>
</evidence>